<feature type="transmembrane region" description="Helical" evidence="1">
    <location>
        <begin position="312"/>
        <end position="332"/>
    </location>
</feature>
<gene>
    <name evidence="2" type="ORF">NDK47_04965</name>
</gene>
<proteinExistence type="predicted"/>
<evidence type="ECO:0000256" key="1">
    <source>
        <dbReference type="SAM" id="Phobius"/>
    </source>
</evidence>
<name>A0ABY4WIF2_9BACL</name>
<accession>A0ABY4WIF2</accession>
<organism evidence="2 3">
    <name type="scientific">Brevibacillus ruminantium</name>
    <dbReference type="NCBI Taxonomy" id="2950604"/>
    <lineage>
        <taxon>Bacteria</taxon>
        <taxon>Bacillati</taxon>
        <taxon>Bacillota</taxon>
        <taxon>Bacilli</taxon>
        <taxon>Bacillales</taxon>
        <taxon>Paenibacillaceae</taxon>
        <taxon>Brevibacillus</taxon>
    </lineage>
</organism>
<evidence type="ECO:0000313" key="3">
    <source>
        <dbReference type="Proteomes" id="UP001056500"/>
    </source>
</evidence>
<sequence>MIEMQRKHSRLFSNELPKWALVLHIGLISLFFLIALASLLVLVINPFSEEESGLLVLFGILIILFTWLGRFAYKNLRLYTKLRMSVELRKDGYFYSYKNQMTKEEKTCFLPFADMDSLLIGMDYQQTVEAEYRPSRPNAKIVFYQVAKLLISGKSSEGKDEVLFFTLSDAPTVNEWLSVFEANQVRIYCTDQALSAAIPEKEWIEEVPKYPYAGKLSFEIGKKADQLDKVFFSQEQQLEREQQSKKSRKRGFLLLSILGMFQIFMVRYWFIDWPIDDGTFSDDSGMGSAWLFTLLALAVITFLIKQQGFLDLLKAVAALFLSLTIGLLWVLASVRVPDGFAEAVYFYGILVSVIYVPVALFMIIRRSIRQSYGI</sequence>
<feature type="transmembrane region" description="Helical" evidence="1">
    <location>
        <begin position="344"/>
        <end position="364"/>
    </location>
</feature>
<dbReference type="RefSeq" id="WP_251873762.1">
    <property type="nucleotide sequence ID" value="NZ_CP098755.1"/>
</dbReference>
<feature type="transmembrane region" description="Helical" evidence="1">
    <location>
        <begin position="53"/>
        <end position="73"/>
    </location>
</feature>
<keyword evidence="3" id="KW-1185">Reference proteome</keyword>
<feature type="transmembrane region" description="Helical" evidence="1">
    <location>
        <begin position="252"/>
        <end position="271"/>
    </location>
</feature>
<reference evidence="2" key="1">
    <citation type="submission" date="2022-06" db="EMBL/GenBank/DDBJ databases">
        <title>Genome sequencing of Brevibacillus sp. BB3-R1.</title>
        <authorList>
            <person name="Heo J."/>
            <person name="Lee D."/>
            <person name="Won M."/>
            <person name="Han B.-H."/>
            <person name="Hong S.-B."/>
            <person name="Kwon S.-W."/>
        </authorList>
    </citation>
    <scope>NUCLEOTIDE SEQUENCE</scope>
    <source>
        <strain evidence="2">BB3-R1</strain>
    </source>
</reference>
<keyword evidence="1" id="KW-0472">Membrane</keyword>
<keyword evidence="1" id="KW-0812">Transmembrane</keyword>
<dbReference type="Proteomes" id="UP001056500">
    <property type="component" value="Chromosome"/>
</dbReference>
<keyword evidence="1" id="KW-1133">Transmembrane helix</keyword>
<feature type="transmembrane region" description="Helical" evidence="1">
    <location>
        <begin position="287"/>
        <end position="305"/>
    </location>
</feature>
<feature type="transmembrane region" description="Helical" evidence="1">
    <location>
        <begin position="21"/>
        <end position="47"/>
    </location>
</feature>
<protein>
    <submittedName>
        <fullName evidence="2">Uncharacterized protein</fullName>
    </submittedName>
</protein>
<dbReference type="EMBL" id="CP098755">
    <property type="protein sequence ID" value="USG66654.1"/>
    <property type="molecule type" value="Genomic_DNA"/>
</dbReference>
<evidence type="ECO:0000313" key="2">
    <source>
        <dbReference type="EMBL" id="USG66654.1"/>
    </source>
</evidence>